<sequence>MIERPPCFFFNHRDDLANLATRPPFCAQTLPIPCYFLNNFTVANAQQDFVESGLKGASWGFGLAFNLLAVHSPAQMQDGCVSSESHSRTNVTAVKSLPFYWPQTQQFLLYIHLCLLNSLSLYETNADTSVSQCYRCICNMERSFTNKNAFTDYARSACTDFRWQGWSTLCGTQLTIWRVLDTAAIQHAALSHFGSDDPAATDSSYKLSDTNLYGSPVALSSATPPLPLDSKSKNKAVSQAHNFDAQPTSVSSLNITPRTDMVQHELSGLQLVPERGADGAGIGLVCDNFRCVVPLPPRVVSLPETPTPSSSPWSHDALTT</sequence>
<reference evidence="1" key="1">
    <citation type="journal article" date="2019" name="Environ. Microbiol.">
        <title>Fungal ecological strategies reflected in gene transcription - a case study of two litter decomposers.</title>
        <authorList>
            <person name="Barbi F."/>
            <person name="Kohler A."/>
            <person name="Barry K."/>
            <person name="Baskaran P."/>
            <person name="Daum C."/>
            <person name="Fauchery L."/>
            <person name="Ihrmark K."/>
            <person name="Kuo A."/>
            <person name="LaButti K."/>
            <person name="Lipzen A."/>
            <person name="Morin E."/>
            <person name="Grigoriev I.V."/>
            <person name="Henrissat B."/>
            <person name="Lindahl B."/>
            <person name="Martin F."/>
        </authorList>
    </citation>
    <scope>NUCLEOTIDE SEQUENCE</scope>
    <source>
        <strain evidence="1">JB14</strain>
    </source>
</reference>
<evidence type="ECO:0000313" key="1">
    <source>
        <dbReference type="EMBL" id="KAE9392043.1"/>
    </source>
</evidence>
<dbReference type="EMBL" id="ML769606">
    <property type="protein sequence ID" value="KAE9392043.1"/>
    <property type="molecule type" value="Genomic_DNA"/>
</dbReference>
<evidence type="ECO:0000313" key="2">
    <source>
        <dbReference type="Proteomes" id="UP000799118"/>
    </source>
</evidence>
<keyword evidence="2" id="KW-1185">Reference proteome</keyword>
<proteinExistence type="predicted"/>
<organism evidence="1 2">
    <name type="scientific">Gymnopus androsaceus JB14</name>
    <dbReference type="NCBI Taxonomy" id="1447944"/>
    <lineage>
        <taxon>Eukaryota</taxon>
        <taxon>Fungi</taxon>
        <taxon>Dikarya</taxon>
        <taxon>Basidiomycota</taxon>
        <taxon>Agaricomycotina</taxon>
        <taxon>Agaricomycetes</taxon>
        <taxon>Agaricomycetidae</taxon>
        <taxon>Agaricales</taxon>
        <taxon>Marasmiineae</taxon>
        <taxon>Omphalotaceae</taxon>
        <taxon>Gymnopus</taxon>
    </lineage>
</organism>
<gene>
    <name evidence="1" type="ORF">BT96DRAFT_944955</name>
</gene>
<name>A0A6A4H2V4_9AGAR</name>
<accession>A0A6A4H2V4</accession>
<protein>
    <submittedName>
        <fullName evidence="1">Uncharacterized protein</fullName>
    </submittedName>
</protein>
<dbReference type="AlphaFoldDB" id="A0A6A4H2V4"/>
<dbReference type="Proteomes" id="UP000799118">
    <property type="component" value="Unassembled WGS sequence"/>
</dbReference>